<accession>A0A8J5UVE5</accession>
<evidence type="ECO:0000313" key="3">
    <source>
        <dbReference type="EMBL" id="KAG8039285.1"/>
    </source>
</evidence>
<evidence type="ECO:0000256" key="1">
    <source>
        <dbReference type="SAM" id="MobiDB-lite"/>
    </source>
</evidence>
<feature type="region of interest" description="Disordered" evidence="1">
    <location>
        <begin position="79"/>
        <end position="102"/>
    </location>
</feature>
<comment type="caution">
    <text evidence="3">The sequence shown here is derived from an EMBL/GenBank/DDBJ whole genome shotgun (WGS) entry which is preliminary data.</text>
</comment>
<organism evidence="3 4">
    <name type="scientific">Cotesia typhae</name>
    <dbReference type="NCBI Taxonomy" id="2053667"/>
    <lineage>
        <taxon>Eukaryota</taxon>
        <taxon>Metazoa</taxon>
        <taxon>Ecdysozoa</taxon>
        <taxon>Arthropoda</taxon>
        <taxon>Hexapoda</taxon>
        <taxon>Insecta</taxon>
        <taxon>Pterygota</taxon>
        <taxon>Neoptera</taxon>
        <taxon>Endopterygota</taxon>
        <taxon>Hymenoptera</taxon>
        <taxon>Apocrita</taxon>
        <taxon>Ichneumonoidea</taxon>
        <taxon>Braconidae</taxon>
        <taxon>Microgastrinae</taxon>
        <taxon>Cotesia</taxon>
    </lineage>
</organism>
<dbReference type="AlphaFoldDB" id="A0A8J5UVE5"/>
<keyword evidence="4" id="KW-1185">Reference proteome</keyword>
<feature type="chain" id="PRO_5035172920" evidence="2">
    <location>
        <begin position="20"/>
        <end position="176"/>
    </location>
</feature>
<feature type="compositionally biased region" description="Polar residues" evidence="1">
    <location>
        <begin position="79"/>
        <end position="91"/>
    </location>
</feature>
<evidence type="ECO:0000313" key="4">
    <source>
        <dbReference type="Proteomes" id="UP000729913"/>
    </source>
</evidence>
<feature type="signal peptide" evidence="2">
    <location>
        <begin position="1"/>
        <end position="19"/>
    </location>
</feature>
<name>A0A8J5UVE5_9HYME</name>
<sequence>MWSIYLIFISMLAARESLSENNLKKRQVFYPIPVSIYGNPFQKTFPQVYYPPGHYEPIRNDFAYRLFWITPEPVDERTTNPFVNSRNNFNTPDDKTGGSARKSAISVIVEKKEQKNDTDFARKSTGDEKLSTNVTVQSKLDDRSNDTLATGARLEVEISSDNSTDIRIENKNSTTA</sequence>
<proteinExistence type="predicted"/>
<dbReference type="EMBL" id="JAAOIC020000039">
    <property type="protein sequence ID" value="KAG8039285.1"/>
    <property type="molecule type" value="Genomic_DNA"/>
</dbReference>
<keyword evidence="2" id="KW-0732">Signal</keyword>
<protein>
    <submittedName>
        <fullName evidence="3">Uncharacterized protein</fullName>
    </submittedName>
</protein>
<evidence type="ECO:0000256" key="2">
    <source>
        <dbReference type="SAM" id="SignalP"/>
    </source>
</evidence>
<dbReference type="OrthoDB" id="7672044at2759"/>
<reference evidence="3" key="2">
    <citation type="submission" date="2021-04" db="EMBL/GenBank/DDBJ databases">
        <title>Genome-wide patterns of bracovirus chromosomal integration into multiple host tissues during parasitism.</title>
        <authorList>
            <person name="Chebbi M.A.C."/>
        </authorList>
    </citation>
    <scope>NUCLEOTIDE SEQUENCE</scope>
    <source>
        <tissue evidence="3">Whole body</tissue>
    </source>
</reference>
<reference evidence="3" key="1">
    <citation type="submission" date="2020-03" db="EMBL/GenBank/DDBJ databases">
        <authorList>
            <person name="Chebbi M.A."/>
            <person name="Drezen J.M."/>
        </authorList>
    </citation>
    <scope>NUCLEOTIDE SEQUENCE</scope>
    <source>
        <tissue evidence="3">Whole body</tissue>
    </source>
</reference>
<gene>
    <name evidence="3" type="ORF">G9C98_003592</name>
</gene>
<dbReference type="Proteomes" id="UP000729913">
    <property type="component" value="Unassembled WGS sequence"/>
</dbReference>